<dbReference type="NCBIfam" id="TIGR00114">
    <property type="entry name" value="lumazine-synth"/>
    <property type="match status" value="1"/>
</dbReference>
<evidence type="ECO:0000313" key="8">
    <source>
        <dbReference type="EMBL" id="TFK30091.1"/>
    </source>
</evidence>
<dbReference type="OrthoDB" id="2965at2759"/>
<sequence>MSDPTIKGIEPSGVKYDGSSLRVAIVHARWNKIVIDALLSGTINKLKEFGVKEHNIIVESVPGSFELPLACSRMIAGSHVQEAASMPDLLGGLSFGGANSPPAARSGTPAPAGAAPPSKAPFDAVIAIGVLIKGSTMHFEYICDSVSHALMKLQMDTSVPVIFGVLTVLTEDQALERAGIGRGVSKGHNHGEDWGAAAVEMSLHARRWKEGKFATQAV</sequence>
<dbReference type="InterPro" id="IPR036467">
    <property type="entry name" value="LS/RS_sf"/>
</dbReference>
<dbReference type="AlphaFoldDB" id="A0A5C3LN00"/>
<dbReference type="InterPro" id="IPR034964">
    <property type="entry name" value="LS"/>
</dbReference>
<evidence type="ECO:0000256" key="3">
    <source>
        <dbReference type="ARBA" id="ARBA00012664"/>
    </source>
</evidence>
<dbReference type="EMBL" id="ML210147">
    <property type="protein sequence ID" value="TFK30091.1"/>
    <property type="molecule type" value="Genomic_DNA"/>
</dbReference>
<proteinExistence type="inferred from homology"/>
<dbReference type="InterPro" id="IPR002180">
    <property type="entry name" value="LS/RS"/>
</dbReference>
<name>A0A5C3LN00_COPMA</name>
<keyword evidence="5 7" id="KW-0808">Transferase</keyword>
<comment type="catalytic activity">
    <reaction evidence="6 7">
        <text>(2S)-2-hydroxy-3-oxobutyl phosphate + 5-amino-6-(D-ribitylamino)uracil = 6,7-dimethyl-8-(1-D-ribityl)lumazine + phosphate + 2 H2O + H(+)</text>
        <dbReference type="Rhea" id="RHEA:26152"/>
        <dbReference type="ChEBI" id="CHEBI:15377"/>
        <dbReference type="ChEBI" id="CHEBI:15378"/>
        <dbReference type="ChEBI" id="CHEBI:15934"/>
        <dbReference type="ChEBI" id="CHEBI:43474"/>
        <dbReference type="ChEBI" id="CHEBI:58201"/>
        <dbReference type="ChEBI" id="CHEBI:58830"/>
        <dbReference type="EC" id="2.5.1.78"/>
    </reaction>
</comment>
<dbReference type="HAMAP" id="MF_00178">
    <property type="entry name" value="Lumazine_synth"/>
    <property type="match status" value="1"/>
</dbReference>
<evidence type="ECO:0000256" key="6">
    <source>
        <dbReference type="ARBA" id="ARBA00048785"/>
    </source>
</evidence>
<dbReference type="PANTHER" id="PTHR21058:SF0">
    <property type="entry name" value="6,7-DIMETHYL-8-RIBITYLLUMAZINE SYNTHASE"/>
    <property type="match status" value="1"/>
</dbReference>
<keyword evidence="4 7" id="KW-0686">Riboflavin biosynthesis</keyword>
<evidence type="ECO:0000256" key="5">
    <source>
        <dbReference type="ARBA" id="ARBA00022679"/>
    </source>
</evidence>
<evidence type="ECO:0000256" key="1">
    <source>
        <dbReference type="ARBA" id="ARBA00004917"/>
    </source>
</evidence>
<evidence type="ECO:0000313" key="9">
    <source>
        <dbReference type="Proteomes" id="UP000307440"/>
    </source>
</evidence>
<gene>
    <name evidence="8" type="ORF">FA15DRAFT_663443</name>
</gene>
<keyword evidence="9" id="KW-1185">Reference proteome</keyword>
<dbReference type="STRING" id="230819.A0A5C3LN00"/>
<dbReference type="GO" id="GO:0005758">
    <property type="term" value="C:mitochondrial intermembrane space"/>
    <property type="evidence" value="ECO:0007669"/>
    <property type="project" value="TreeGrafter"/>
</dbReference>
<dbReference type="GO" id="GO:0009231">
    <property type="term" value="P:riboflavin biosynthetic process"/>
    <property type="evidence" value="ECO:0007669"/>
    <property type="project" value="UniProtKB-UniPathway"/>
</dbReference>
<comment type="similarity">
    <text evidence="2 7">Belongs to the DMRL synthase family.</text>
</comment>
<dbReference type="GO" id="GO:0000906">
    <property type="term" value="F:6,7-dimethyl-8-ribityllumazine synthase activity"/>
    <property type="evidence" value="ECO:0007669"/>
    <property type="project" value="UniProtKB-EC"/>
</dbReference>
<dbReference type="UniPathway" id="UPA00275">
    <property type="reaction ID" value="UER00404"/>
</dbReference>
<dbReference type="PANTHER" id="PTHR21058">
    <property type="entry name" value="6,7-DIMETHYL-8-RIBITYLLUMAZINE SYNTHASE DMRL SYNTHASE LUMAZINE SYNTHASE"/>
    <property type="match status" value="1"/>
</dbReference>
<dbReference type="Proteomes" id="UP000307440">
    <property type="component" value="Unassembled WGS sequence"/>
</dbReference>
<comment type="function">
    <text evidence="7">Catalyzes the formation of 6,7-dimethyl-8-ribityllumazine by condensation of 5-amino-6-(D-ribitylamino)uracil with 3,4-dihydroxy-2-butanone 4-phosphate. This is the penultimate step in the biosynthesis of riboflavin.</text>
</comment>
<protein>
    <recommendedName>
        <fullName evidence="3 7">6,7-dimethyl-8-ribityllumazine synthase</fullName>
        <shortName evidence="7">DMRL synthase</shortName>
        <ecNumber evidence="3 7">2.5.1.78</ecNumber>
    </recommendedName>
</protein>
<organism evidence="8 9">
    <name type="scientific">Coprinopsis marcescibilis</name>
    <name type="common">Agaric fungus</name>
    <name type="synonym">Psathyrella marcescibilis</name>
    <dbReference type="NCBI Taxonomy" id="230819"/>
    <lineage>
        <taxon>Eukaryota</taxon>
        <taxon>Fungi</taxon>
        <taxon>Dikarya</taxon>
        <taxon>Basidiomycota</taxon>
        <taxon>Agaricomycotina</taxon>
        <taxon>Agaricomycetes</taxon>
        <taxon>Agaricomycetidae</taxon>
        <taxon>Agaricales</taxon>
        <taxon>Agaricineae</taxon>
        <taxon>Psathyrellaceae</taxon>
        <taxon>Coprinopsis</taxon>
    </lineage>
</organism>
<dbReference type="EC" id="2.5.1.78" evidence="3 7"/>
<evidence type="ECO:0000256" key="7">
    <source>
        <dbReference type="RuleBase" id="RU003795"/>
    </source>
</evidence>
<dbReference type="GO" id="GO:0009349">
    <property type="term" value="C:riboflavin synthase complex"/>
    <property type="evidence" value="ECO:0007669"/>
    <property type="project" value="UniProtKB-UniRule"/>
</dbReference>
<dbReference type="SUPFAM" id="SSF52121">
    <property type="entry name" value="Lumazine synthase"/>
    <property type="match status" value="1"/>
</dbReference>
<evidence type="ECO:0000256" key="4">
    <source>
        <dbReference type="ARBA" id="ARBA00022619"/>
    </source>
</evidence>
<accession>A0A5C3LN00</accession>
<dbReference type="Pfam" id="PF00885">
    <property type="entry name" value="DMRL_synthase"/>
    <property type="match status" value="2"/>
</dbReference>
<reference evidence="8 9" key="1">
    <citation type="journal article" date="2019" name="Nat. Ecol. Evol.">
        <title>Megaphylogeny resolves global patterns of mushroom evolution.</title>
        <authorList>
            <person name="Varga T."/>
            <person name="Krizsan K."/>
            <person name="Foldi C."/>
            <person name="Dima B."/>
            <person name="Sanchez-Garcia M."/>
            <person name="Sanchez-Ramirez S."/>
            <person name="Szollosi G.J."/>
            <person name="Szarkandi J.G."/>
            <person name="Papp V."/>
            <person name="Albert L."/>
            <person name="Andreopoulos W."/>
            <person name="Angelini C."/>
            <person name="Antonin V."/>
            <person name="Barry K.W."/>
            <person name="Bougher N.L."/>
            <person name="Buchanan P."/>
            <person name="Buyck B."/>
            <person name="Bense V."/>
            <person name="Catcheside P."/>
            <person name="Chovatia M."/>
            <person name="Cooper J."/>
            <person name="Damon W."/>
            <person name="Desjardin D."/>
            <person name="Finy P."/>
            <person name="Geml J."/>
            <person name="Haridas S."/>
            <person name="Hughes K."/>
            <person name="Justo A."/>
            <person name="Karasinski D."/>
            <person name="Kautmanova I."/>
            <person name="Kiss B."/>
            <person name="Kocsube S."/>
            <person name="Kotiranta H."/>
            <person name="LaButti K.M."/>
            <person name="Lechner B.E."/>
            <person name="Liimatainen K."/>
            <person name="Lipzen A."/>
            <person name="Lukacs Z."/>
            <person name="Mihaltcheva S."/>
            <person name="Morgado L.N."/>
            <person name="Niskanen T."/>
            <person name="Noordeloos M.E."/>
            <person name="Ohm R.A."/>
            <person name="Ortiz-Santana B."/>
            <person name="Ovrebo C."/>
            <person name="Racz N."/>
            <person name="Riley R."/>
            <person name="Savchenko A."/>
            <person name="Shiryaev A."/>
            <person name="Soop K."/>
            <person name="Spirin V."/>
            <person name="Szebenyi C."/>
            <person name="Tomsovsky M."/>
            <person name="Tulloss R.E."/>
            <person name="Uehling J."/>
            <person name="Grigoriev I.V."/>
            <person name="Vagvolgyi C."/>
            <person name="Papp T."/>
            <person name="Martin F.M."/>
            <person name="Miettinen O."/>
            <person name="Hibbett D.S."/>
            <person name="Nagy L.G."/>
        </authorList>
    </citation>
    <scope>NUCLEOTIDE SEQUENCE [LARGE SCALE GENOMIC DNA]</scope>
    <source>
        <strain evidence="8 9">CBS 121175</strain>
    </source>
</reference>
<dbReference type="Gene3D" id="3.40.50.960">
    <property type="entry name" value="Lumazine/riboflavin synthase"/>
    <property type="match status" value="1"/>
</dbReference>
<evidence type="ECO:0000256" key="2">
    <source>
        <dbReference type="ARBA" id="ARBA00007424"/>
    </source>
</evidence>
<dbReference type="CDD" id="cd09209">
    <property type="entry name" value="Lumazine_synthase-I"/>
    <property type="match status" value="1"/>
</dbReference>
<comment type="pathway">
    <text evidence="1 7">Cofactor biosynthesis; riboflavin biosynthesis; riboflavin from 2-hydroxy-3-oxobutyl phosphate and 5-amino-6-(D-ribitylamino)uracil: step 1/2.</text>
</comment>